<keyword evidence="2" id="KW-1185">Reference proteome</keyword>
<dbReference type="Proteomes" id="UP000664832">
    <property type="component" value="Unassembled WGS sequence"/>
</dbReference>
<accession>A0ABS3I2T5</accession>
<sequence>DGRTYELKATLNDKEVGTSKVEAGKEFSMDLPERTTLKEGDKVAVSEVYQQAGKEDKVSEQAKQVVVDGTNWSDWQVNGPTLNEVKTTDTQLTGNVNEQDVEAGRTYELKATLNDKEIGTIKVEAGKEFSMDLPEGTTLKEGDKVAVQVIGHQVGKEDKVSEQAEQIVTAVKHQTVSEFDKGYWRNYGLVFEGKIENEDWDLSDASRIQKQGLIYDESGKIIKEMPAANHNWYDSEKFNGYQVIVDNDLLGELAVGNYTIGMRVTIDGEIVDELPLQIKQQMTRMGPIHNEYNDLEEVTLKQNRIKPGVINNAPGFNVSKLNETEEVHLFNKYWNDEDQLVFDGYFTNVEQKGTTKKLRITDKNGQEVYQKEELKAAPDSWGIPTGVDDNDTFQAIIPIEFRDQGQYDYAICLVTEDGTEIYTHLLD</sequence>
<dbReference type="RefSeq" id="WP_206899927.1">
    <property type="nucleotide sequence ID" value="NZ_JAFLWI010000024.1"/>
</dbReference>
<evidence type="ECO:0000313" key="2">
    <source>
        <dbReference type="Proteomes" id="UP000664832"/>
    </source>
</evidence>
<proteinExistence type="predicted"/>
<reference evidence="1 2" key="1">
    <citation type="submission" date="2021-03" db="EMBL/GenBank/DDBJ databases">
        <title>Enterococcal diversity collection.</title>
        <authorList>
            <person name="Gilmore M.S."/>
            <person name="Schwartzman J."/>
            <person name="Van Tyne D."/>
            <person name="Martin M."/>
            <person name="Earl A.M."/>
            <person name="Manson A.L."/>
            <person name="Straub T."/>
            <person name="Salamzade R."/>
            <person name="Saavedra J."/>
            <person name="Lebreton F."/>
            <person name="Prichula J."/>
            <person name="Schaufler K."/>
            <person name="Gaca A."/>
            <person name="Sgardioli B."/>
            <person name="Wagenaar J."/>
            <person name="Strong T."/>
        </authorList>
    </citation>
    <scope>NUCLEOTIDE SEQUENCE [LARGE SCALE GENOMIC DNA]</scope>
    <source>
        <strain evidence="1 2">MSG2901</strain>
    </source>
</reference>
<gene>
    <name evidence="1" type="ORF">JZO71_11890</name>
</gene>
<dbReference type="EMBL" id="JAFLWI010000024">
    <property type="protein sequence ID" value="MBO0483019.1"/>
    <property type="molecule type" value="Genomic_DNA"/>
</dbReference>
<comment type="caution">
    <text evidence="1">The sequence shown here is derived from an EMBL/GenBank/DDBJ whole genome shotgun (WGS) entry which is preliminary data.</text>
</comment>
<name>A0ABS3I2T5_9ENTE</name>
<protein>
    <submittedName>
        <fullName evidence="1">Uncharacterized protein</fullName>
    </submittedName>
</protein>
<evidence type="ECO:0000313" key="1">
    <source>
        <dbReference type="EMBL" id="MBO0483019.1"/>
    </source>
</evidence>
<feature type="non-terminal residue" evidence="1">
    <location>
        <position position="1"/>
    </location>
</feature>
<organism evidence="1 2">
    <name type="scientific">Candidatus Enterococcus courvalinii</name>
    <dbReference type="NCBI Taxonomy" id="2815329"/>
    <lineage>
        <taxon>Bacteria</taxon>
        <taxon>Bacillati</taxon>
        <taxon>Bacillota</taxon>
        <taxon>Bacilli</taxon>
        <taxon>Lactobacillales</taxon>
        <taxon>Enterococcaceae</taxon>
        <taxon>Enterococcus</taxon>
    </lineage>
</organism>